<evidence type="ECO:0000313" key="3">
    <source>
        <dbReference type="Proteomes" id="UP000244962"/>
    </source>
</evidence>
<name>A0A2U1TBT2_9MICO</name>
<comment type="caution">
    <text evidence="2">The sequence shown here is derived from an EMBL/GenBank/DDBJ whole genome shotgun (WGS) entry which is preliminary data.</text>
</comment>
<keyword evidence="3" id="KW-1185">Reference proteome</keyword>
<keyword evidence="1" id="KW-0472">Membrane</keyword>
<sequence length="362" mass="39823">MGAPERELVSGAEATALDLRALGEPVSRSDLRSFRHTSIAAGVPRLDPTAPSLRGWLTVIGMAVFGVLSALVGVLVLLDGISVTSIVVALVSAFLVFGSTLIVGRFSWPRWGSRLWRDRYRIARFAEQNGARYTAAMPTPQLAGMLFPRGDRRRASDVVDFGVEAGWSVGNLSYLKNLPKGGAEQHVWGYVSVELPRRFPHIVLDSLSNHGLRGRELENPYSGQGAIALEGDFSRHFRMTCPPGYERDALYLLTPDLMAVLIDEGRDFDIEVVDNRLFLYRPRPFALAEAAEWERIRRIIDTIAEGAYKRTVNYRDERVGDVRTDIVADGGRRLPTPNLTVIVLVTYAVCLLAAVAAGFLGG</sequence>
<feature type="transmembrane region" description="Helical" evidence="1">
    <location>
        <begin position="84"/>
        <end position="108"/>
    </location>
</feature>
<feature type="transmembrane region" description="Helical" evidence="1">
    <location>
        <begin position="339"/>
        <end position="360"/>
    </location>
</feature>
<evidence type="ECO:0000256" key="1">
    <source>
        <dbReference type="SAM" id="Phobius"/>
    </source>
</evidence>
<proteinExistence type="predicted"/>
<keyword evidence="1" id="KW-1133">Transmembrane helix</keyword>
<protein>
    <recommendedName>
        <fullName evidence="4">DUF3137 domain-containing protein</fullName>
    </recommendedName>
</protein>
<dbReference type="Proteomes" id="UP000244962">
    <property type="component" value="Unassembled WGS sequence"/>
</dbReference>
<organism evidence="2 3">
    <name type="scientific">Mycetocola zhujimingii</name>
    <dbReference type="NCBI Taxonomy" id="2079792"/>
    <lineage>
        <taxon>Bacteria</taxon>
        <taxon>Bacillati</taxon>
        <taxon>Actinomycetota</taxon>
        <taxon>Actinomycetes</taxon>
        <taxon>Micrococcales</taxon>
        <taxon>Microbacteriaceae</taxon>
        <taxon>Mycetocola</taxon>
    </lineage>
</organism>
<dbReference type="EMBL" id="QEFB01000013">
    <property type="protein sequence ID" value="PWC06334.1"/>
    <property type="molecule type" value="Genomic_DNA"/>
</dbReference>
<gene>
    <name evidence="2" type="ORF">DF223_12065</name>
</gene>
<feature type="transmembrane region" description="Helical" evidence="1">
    <location>
        <begin position="55"/>
        <end position="78"/>
    </location>
</feature>
<reference evidence="3" key="1">
    <citation type="submission" date="2018-04" db="EMBL/GenBank/DDBJ databases">
        <authorList>
            <person name="Liu S."/>
            <person name="Wang Z."/>
            <person name="Li J."/>
        </authorList>
    </citation>
    <scope>NUCLEOTIDE SEQUENCE [LARGE SCALE GENOMIC DNA]</scope>
    <source>
        <strain evidence="3">622</strain>
    </source>
</reference>
<evidence type="ECO:0008006" key="4">
    <source>
        <dbReference type="Google" id="ProtNLM"/>
    </source>
</evidence>
<keyword evidence="1" id="KW-0812">Transmembrane</keyword>
<dbReference type="AlphaFoldDB" id="A0A2U1TBT2"/>
<evidence type="ECO:0000313" key="2">
    <source>
        <dbReference type="EMBL" id="PWC06334.1"/>
    </source>
</evidence>
<accession>A0A2U1TBT2</accession>